<proteinExistence type="predicted"/>
<sequence>MYNKTIICFANSKKPPSGRCIAGKELNGTDAGDWIRPVSARAGHEVSEDERAYEDGRKAQLLDIIRIPLIKRDILGHQTENHTLDNGYYWEKKGVATWDQVKAAVDRDDQLFWSHSQSTYHGSLDKVHKDDLQKIGTSLRLTEVGDLKIQVRSEDGYEGAPARRRVRASFTVLGQRHLLSVTDPEIEAQYLSGRDGDYPVGHAILCISLVEVWNDFAFRVIASVITPGRFG</sequence>
<dbReference type="RefSeq" id="WP_307779752.1">
    <property type="nucleotide sequence ID" value="NZ_JAVFKP010000004.1"/>
</dbReference>
<evidence type="ECO:0000313" key="3">
    <source>
        <dbReference type="Proteomes" id="UP001237592"/>
    </source>
</evidence>
<dbReference type="EMBL" id="JAVFKP010000004">
    <property type="protein sequence ID" value="MDQ4627785.1"/>
    <property type="molecule type" value="Genomic_DNA"/>
</dbReference>
<comment type="caution">
    <text evidence="2">The sequence shown here is derived from an EMBL/GenBank/DDBJ whole genome shotgun (WGS) entry which is preliminary data.</text>
</comment>
<reference evidence="2 3" key="1">
    <citation type="submission" date="2023-08" db="EMBL/GenBank/DDBJ databases">
        <title>Draft genome sequence of Janthinobacterium lividum.</title>
        <authorList>
            <person name="Chun B.H."/>
            <person name="Lee Y."/>
        </authorList>
    </citation>
    <scope>NUCLEOTIDE SEQUENCE [LARGE SCALE GENOMIC DNA]</scope>
    <source>
        <strain evidence="2 3">AMJK</strain>
    </source>
</reference>
<keyword evidence="3" id="KW-1185">Reference proteome</keyword>
<gene>
    <name evidence="2" type="ORF">RB624_17990</name>
</gene>
<dbReference type="Proteomes" id="UP001237592">
    <property type="component" value="Unassembled WGS sequence"/>
</dbReference>
<feature type="domain" description="Dual OB-containing" evidence="1">
    <location>
        <begin position="4"/>
        <end position="224"/>
    </location>
</feature>
<name>A0ABU0XW45_9BURK</name>
<protein>
    <recommendedName>
        <fullName evidence="1">Dual OB-containing domain-containing protein</fullName>
    </recommendedName>
</protein>
<dbReference type="InterPro" id="IPR054335">
    <property type="entry name" value="DuOB_dom"/>
</dbReference>
<dbReference type="Pfam" id="PF22557">
    <property type="entry name" value="DuOB"/>
    <property type="match status" value="1"/>
</dbReference>
<accession>A0ABU0XW45</accession>
<evidence type="ECO:0000259" key="1">
    <source>
        <dbReference type="Pfam" id="PF22557"/>
    </source>
</evidence>
<organism evidence="2 3">
    <name type="scientific">Janthinobacterium lividum</name>
    <dbReference type="NCBI Taxonomy" id="29581"/>
    <lineage>
        <taxon>Bacteria</taxon>
        <taxon>Pseudomonadati</taxon>
        <taxon>Pseudomonadota</taxon>
        <taxon>Betaproteobacteria</taxon>
        <taxon>Burkholderiales</taxon>
        <taxon>Oxalobacteraceae</taxon>
        <taxon>Janthinobacterium</taxon>
    </lineage>
</organism>
<evidence type="ECO:0000313" key="2">
    <source>
        <dbReference type="EMBL" id="MDQ4627785.1"/>
    </source>
</evidence>